<comment type="cofactor">
    <cofactor evidence="1">
        <name>[4Fe-4S] cluster</name>
        <dbReference type="ChEBI" id="CHEBI:49883"/>
    </cofactor>
</comment>
<organism evidence="7 8">
    <name type="scientific">Thermanaeromonas toyohensis ToBE</name>
    <dbReference type="NCBI Taxonomy" id="698762"/>
    <lineage>
        <taxon>Bacteria</taxon>
        <taxon>Bacillati</taxon>
        <taxon>Bacillota</taxon>
        <taxon>Clostridia</taxon>
        <taxon>Neomoorellales</taxon>
        <taxon>Neomoorellaceae</taxon>
        <taxon>Thermanaeromonas</taxon>
    </lineage>
</organism>
<dbReference type="STRING" id="698762.SAMN00808754_0293"/>
<name>A0A1W1VB03_9FIRM</name>
<evidence type="ECO:0000313" key="7">
    <source>
        <dbReference type="EMBL" id="SMB90466.1"/>
    </source>
</evidence>
<dbReference type="GO" id="GO:0051536">
    <property type="term" value="F:iron-sulfur cluster binding"/>
    <property type="evidence" value="ECO:0007669"/>
    <property type="project" value="UniProtKB-KW"/>
</dbReference>
<evidence type="ECO:0000256" key="1">
    <source>
        <dbReference type="ARBA" id="ARBA00001966"/>
    </source>
</evidence>
<dbReference type="SUPFAM" id="SSF53067">
    <property type="entry name" value="Actin-like ATPase domain"/>
    <property type="match status" value="1"/>
</dbReference>
<keyword evidence="8" id="KW-1185">Reference proteome</keyword>
<protein>
    <submittedName>
        <fullName evidence="7">CoA-substrate-specific enzyme activase, putative</fullName>
    </submittedName>
</protein>
<dbReference type="Proteomes" id="UP000192569">
    <property type="component" value="Chromosome I"/>
</dbReference>
<feature type="domain" description="ATPase BadF/BadG/BcrA/BcrD type" evidence="6">
    <location>
        <begin position="6"/>
        <end position="253"/>
    </location>
</feature>
<dbReference type="FunFam" id="3.30.420.40:FF:000217">
    <property type="entry name" value="2-hydroxyisocaproyl-CoA dehydratase activator"/>
    <property type="match status" value="1"/>
</dbReference>
<dbReference type="InterPro" id="IPR043129">
    <property type="entry name" value="ATPase_NBD"/>
</dbReference>
<evidence type="ECO:0000313" key="8">
    <source>
        <dbReference type="Proteomes" id="UP000192569"/>
    </source>
</evidence>
<dbReference type="InterPro" id="IPR002731">
    <property type="entry name" value="ATPase_BadF"/>
</dbReference>
<evidence type="ECO:0000259" key="6">
    <source>
        <dbReference type="Pfam" id="PF01869"/>
    </source>
</evidence>
<gene>
    <name evidence="7" type="ORF">SAMN00808754_0293</name>
</gene>
<dbReference type="InterPro" id="IPR051805">
    <property type="entry name" value="Dehydratase_Activator_Redct"/>
</dbReference>
<dbReference type="Gene3D" id="3.30.420.40">
    <property type="match status" value="2"/>
</dbReference>
<evidence type="ECO:0000256" key="5">
    <source>
        <dbReference type="ARBA" id="ARBA00023014"/>
    </source>
</evidence>
<dbReference type="NCBIfam" id="TIGR00241">
    <property type="entry name" value="CoA_E_activ"/>
    <property type="match status" value="1"/>
</dbReference>
<dbReference type="InterPro" id="IPR008275">
    <property type="entry name" value="CoA_E_activase_dom"/>
</dbReference>
<dbReference type="Pfam" id="PF01869">
    <property type="entry name" value="BcrAD_BadFG"/>
    <property type="match status" value="1"/>
</dbReference>
<dbReference type="AlphaFoldDB" id="A0A1W1VB03"/>
<keyword evidence="3" id="KW-0479">Metal-binding</keyword>
<dbReference type="GO" id="GO:0046872">
    <property type="term" value="F:metal ion binding"/>
    <property type="evidence" value="ECO:0007669"/>
    <property type="project" value="UniProtKB-KW"/>
</dbReference>
<dbReference type="PANTHER" id="PTHR32329:SF2">
    <property type="entry name" value="BIFUNCTIONAL PROTEIN [INCLUDES 2-HYDROXYACYL-COA DEHYDRATASE (N-TER) AND ITS ACTIVATOR DOMAIN (C_TERM)"/>
    <property type="match status" value="1"/>
</dbReference>
<accession>A0A1W1VB03</accession>
<dbReference type="OrthoDB" id="9778513at2"/>
<dbReference type="PANTHER" id="PTHR32329">
    <property type="entry name" value="BIFUNCTIONAL PROTEIN [INCLUDES 2-HYDROXYACYL-COA DEHYDRATASE (N-TER) AND ITS ACTIVATOR DOMAIN (C_TERM)-RELATED"/>
    <property type="match status" value="1"/>
</dbReference>
<reference evidence="7 8" key="1">
    <citation type="submission" date="2017-04" db="EMBL/GenBank/DDBJ databases">
        <authorList>
            <person name="Afonso C.L."/>
            <person name="Miller P.J."/>
            <person name="Scott M.A."/>
            <person name="Spackman E."/>
            <person name="Goraichik I."/>
            <person name="Dimitrov K.M."/>
            <person name="Suarez D.L."/>
            <person name="Swayne D.E."/>
        </authorList>
    </citation>
    <scope>NUCLEOTIDE SEQUENCE [LARGE SCALE GENOMIC DNA]</scope>
    <source>
        <strain evidence="7 8">ToBE</strain>
    </source>
</reference>
<evidence type="ECO:0000256" key="4">
    <source>
        <dbReference type="ARBA" id="ARBA00023004"/>
    </source>
</evidence>
<dbReference type="RefSeq" id="WP_084663341.1">
    <property type="nucleotide sequence ID" value="NZ_LT838272.1"/>
</dbReference>
<evidence type="ECO:0000256" key="2">
    <source>
        <dbReference type="ARBA" id="ARBA00011738"/>
    </source>
</evidence>
<dbReference type="EMBL" id="LT838272">
    <property type="protein sequence ID" value="SMB90466.1"/>
    <property type="molecule type" value="Genomic_DNA"/>
</dbReference>
<evidence type="ECO:0000256" key="3">
    <source>
        <dbReference type="ARBA" id="ARBA00022723"/>
    </source>
</evidence>
<dbReference type="CDD" id="cd24036">
    <property type="entry name" value="ASKHA_NBD_BcrAD_BadFG_HgdC_HadI"/>
    <property type="match status" value="1"/>
</dbReference>
<sequence>MVITAGLDLGSLSTKAAIVAGGELLSFCILPTGRGGPRVAERALEEALSRAGVRRQDLRGIVATGYGRISVPFADRRVTEITCHARGAWHLFPEVATVIDIGGQDSKVIRVGPGGKVLDFEMNEKCAAGTGRFLEVMARALEVDLEKMGELALKARQAAPISSTCTVFAESEVVSLLAEGRPLEEILKGLHYAVAERVAAMAQRLGWENPVVMSGGVAKNRGVVKSLEEKLGAYFYIPSEPQILGALGAALLAAEEN</sequence>
<keyword evidence="5" id="KW-0411">Iron-sulfur</keyword>
<keyword evidence="4" id="KW-0408">Iron</keyword>
<comment type="subunit">
    <text evidence="2">Homodimer.</text>
</comment>
<proteinExistence type="predicted"/>